<comment type="subcellular location">
    <subcellularLocation>
        <location evidence="1">Nucleus</location>
    </subcellularLocation>
</comment>
<accession>A0AAV2QHD0</accession>
<dbReference type="PANTHER" id="PTHR13224">
    <property type="entry name" value="THYROID HORMONE RECEPTOR-ASSOCIATED PROTEIN-RELATED"/>
    <property type="match status" value="1"/>
</dbReference>
<comment type="caution">
    <text evidence="7">The sequence shown here is derived from an EMBL/GenBank/DDBJ whole genome shotgun (WGS) entry which is preliminary data.</text>
</comment>
<evidence type="ECO:0000313" key="7">
    <source>
        <dbReference type="EMBL" id="CAL4082802.1"/>
    </source>
</evidence>
<keyword evidence="6" id="KW-0539">Nucleus</keyword>
<evidence type="ECO:0000256" key="4">
    <source>
        <dbReference type="ARBA" id="ARBA00023159"/>
    </source>
</evidence>
<evidence type="ECO:0000256" key="6">
    <source>
        <dbReference type="ARBA" id="ARBA00023242"/>
    </source>
</evidence>
<evidence type="ECO:0000313" key="8">
    <source>
        <dbReference type="Proteomes" id="UP001497623"/>
    </source>
</evidence>
<keyword evidence="5" id="KW-0804">Transcription</keyword>
<sequence length="353" mass="38999">MELLYTVSEQKNSDDLQNSSLHDEGGVCIVSCQSIVAFTRKVTRQDNFRHRIPVYNVCVSDLNSPHEPHVILESPNRITDLEFSADGNQLLVVRSLGMVHLFTKGQGLHEWTSTHVCDWGGEDILHISFFHQGIRTTLSGSEGKSYMEKFTSLPHKPTLVNIGQAAYNGFFAVTVSGLICVCVLGHDGELRVEKKVVLGQTRDNFTVATASLSPSGHIHIATWKPEMIKCWRIELKFVEGDGKSVSNNLSINVQSAQSFCPSRSGSYPASQRTGITVQVTCLRYTEAEDPNSLLVALTAETANDAQHQGGATTELRSSSPITHLVQRYQLQEKQLPLLKLFMQSETNGLTTKV</sequence>
<dbReference type="Proteomes" id="UP001497623">
    <property type="component" value="Unassembled WGS sequence"/>
</dbReference>
<dbReference type="GO" id="GO:0016592">
    <property type="term" value="C:mediator complex"/>
    <property type="evidence" value="ECO:0007669"/>
    <property type="project" value="TreeGrafter"/>
</dbReference>
<dbReference type="PANTHER" id="PTHR13224:SF6">
    <property type="entry name" value="MEDIATOR OF RNA POLYMERASE II TRANSCRIPTION SUBUNIT 16"/>
    <property type="match status" value="1"/>
</dbReference>
<organism evidence="7 8">
    <name type="scientific">Meganyctiphanes norvegica</name>
    <name type="common">Northern krill</name>
    <name type="synonym">Thysanopoda norvegica</name>
    <dbReference type="NCBI Taxonomy" id="48144"/>
    <lineage>
        <taxon>Eukaryota</taxon>
        <taxon>Metazoa</taxon>
        <taxon>Ecdysozoa</taxon>
        <taxon>Arthropoda</taxon>
        <taxon>Crustacea</taxon>
        <taxon>Multicrustacea</taxon>
        <taxon>Malacostraca</taxon>
        <taxon>Eumalacostraca</taxon>
        <taxon>Eucarida</taxon>
        <taxon>Euphausiacea</taxon>
        <taxon>Euphausiidae</taxon>
        <taxon>Meganyctiphanes</taxon>
    </lineage>
</organism>
<name>A0AAV2QHD0_MEGNR</name>
<protein>
    <submittedName>
        <fullName evidence="7">Uncharacterized protein</fullName>
    </submittedName>
</protein>
<dbReference type="InterPro" id="IPR048338">
    <property type="entry name" value="Mediator_Med16"/>
</dbReference>
<comment type="similarity">
    <text evidence="2">Belongs to the Mediator complex subunit 16 family.</text>
</comment>
<dbReference type="GO" id="GO:0045893">
    <property type="term" value="P:positive regulation of DNA-templated transcription"/>
    <property type="evidence" value="ECO:0007669"/>
    <property type="project" value="TreeGrafter"/>
</dbReference>
<keyword evidence="8" id="KW-1185">Reference proteome</keyword>
<evidence type="ECO:0000256" key="1">
    <source>
        <dbReference type="ARBA" id="ARBA00004123"/>
    </source>
</evidence>
<evidence type="ECO:0000256" key="3">
    <source>
        <dbReference type="ARBA" id="ARBA00023015"/>
    </source>
</evidence>
<evidence type="ECO:0000256" key="5">
    <source>
        <dbReference type="ARBA" id="ARBA00023163"/>
    </source>
</evidence>
<evidence type="ECO:0000256" key="2">
    <source>
        <dbReference type="ARBA" id="ARBA00006543"/>
    </source>
</evidence>
<dbReference type="AlphaFoldDB" id="A0AAV2QHD0"/>
<gene>
    <name evidence="7" type="ORF">MNOR_LOCUS11999</name>
</gene>
<keyword evidence="3" id="KW-0805">Transcription regulation</keyword>
<dbReference type="EMBL" id="CAXKWB010006435">
    <property type="protein sequence ID" value="CAL4082802.1"/>
    <property type="molecule type" value="Genomic_DNA"/>
</dbReference>
<feature type="non-terminal residue" evidence="7">
    <location>
        <position position="353"/>
    </location>
</feature>
<reference evidence="7 8" key="1">
    <citation type="submission" date="2024-05" db="EMBL/GenBank/DDBJ databases">
        <authorList>
            <person name="Wallberg A."/>
        </authorList>
    </citation>
    <scope>NUCLEOTIDE SEQUENCE [LARGE SCALE GENOMIC DNA]</scope>
</reference>
<proteinExistence type="inferred from homology"/>
<keyword evidence="4" id="KW-0010">Activator</keyword>
<dbReference type="SUPFAM" id="SSF50960">
    <property type="entry name" value="TolB, C-terminal domain"/>
    <property type="match status" value="1"/>
</dbReference>